<keyword evidence="1" id="KW-0812">Transmembrane</keyword>
<evidence type="ECO:0000313" key="2">
    <source>
        <dbReference type="EMBL" id="PJJ26834.1"/>
    </source>
</evidence>
<dbReference type="AlphaFoldDB" id="A0A2M8Z063"/>
<comment type="caution">
    <text evidence="2">The sequence shown here is derived from an EMBL/GenBank/DDBJ whole genome shotgun (WGS) entry which is preliminary data.</text>
</comment>
<dbReference type="InterPro" id="IPR031616">
    <property type="entry name" value="BsrE-like"/>
</dbReference>
<keyword evidence="1" id="KW-0472">Membrane</keyword>
<gene>
    <name evidence="2" type="ORF">H171_0276</name>
</gene>
<accession>A0A2M8Z063</accession>
<proteinExistence type="predicted"/>
<organism evidence="2 3">
    <name type="scientific">[Clostridium] celerecrescens 18A</name>
    <dbReference type="NCBI Taxonomy" id="1286362"/>
    <lineage>
        <taxon>Bacteria</taxon>
        <taxon>Bacillati</taxon>
        <taxon>Bacillota</taxon>
        <taxon>Clostridia</taxon>
        <taxon>Lachnospirales</taxon>
        <taxon>Lachnospiraceae</taxon>
        <taxon>Lacrimispora</taxon>
    </lineage>
</organism>
<dbReference type="Proteomes" id="UP000231092">
    <property type="component" value="Unassembled WGS sequence"/>
</dbReference>
<dbReference type="Pfam" id="PF16935">
    <property type="entry name" value="Hol_Tox"/>
    <property type="match status" value="1"/>
</dbReference>
<feature type="transmembrane region" description="Helical" evidence="1">
    <location>
        <begin position="6"/>
        <end position="30"/>
    </location>
</feature>
<evidence type="ECO:0000256" key="1">
    <source>
        <dbReference type="SAM" id="Phobius"/>
    </source>
</evidence>
<keyword evidence="1" id="KW-1133">Transmembrane helix</keyword>
<protein>
    <submittedName>
        <fullName evidence="2">Uncharacterized protein</fullName>
    </submittedName>
</protein>
<reference evidence="2 3" key="1">
    <citation type="submission" date="2017-11" db="EMBL/GenBank/DDBJ databases">
        <title>Understudied soil microbes with underappreciated capabilities: Untangling the Clostridium saccharolyticum group.</title>
        <authorList>
            <person name="Leschine S."/>
        </authorList>
    </citation>
    <scope>NUCLEOTIDE SEQUENCE [LARGE SCALE GENOMIC DNA]</scope>
    <source>
        <strain evidence="2 3">18A</strain>
    </source>
</reference>
<sequence length="54" mass="6059">MVYEIISTFIGILALLISFGVLTIAVLTFLDKRNKKKKCPSCQHTGWAVSVRTF</sequence>
<dbReference type="EMBL" id="PGET01000001">
    <property type="protein sequence ID" value="PJJ26834.1"/>
    <property type="molecule type" value="Genomic_DNA"/>
</dbReference>
<evidence type="ECO:0000313" key="3">
    <source>
        <dbReference type="Proteomes" id="UP000231092"/>
    </source>
</evidence>
<name>A0A2M8Z063_9FIRM</name>